<proteinExistence type="predicted"/>
<evidence type="ECO:0000313" key="2">
    <source>
        <dbReference type="Proteomes" id="UP001180825"/>
    </source>
</evidence>
<gene>
    <name evidence="1" type="ORF">J2X21_003463</name>
</gene>
<protein>
    <recommendedName>
        <fullName evidence="3">HNH endonuclease</fullName>
    </recommendedName>
</protein>
<reference evidence="1 2" key="1">
    <citation type="submission" date="2023-07" db="EMBL/GenBank/DDBJ databases">
        <title>Sorghum-associated microbial communities from plants grown in Nebraska, USA.</title>
        <authorList>
            <person name="Schachtman D."/>
        </authorList>
    </citation>
    <scope>NUCLEOTIDE SEQUENCE [LARGE SCALE GENOMIC DNA]</scope>
    <source>
        <strain evidence="1 2">BE316</strain>
    </source>
</reference>
<keyword evidence="2" id="KW-1185">Reference proteome</keyword>
<name>A0ABU2AAS8_9BURK</name>
<comment type="caution">
    <text evidence="1">The sequence shown here is derived from an EMBL/GenBank/DDBJ whole genome shotgun (WGS) entry which is preliminary data.</text>
</comment>
<dbReference type="EMBL" id="JAVDXV010000007">
    <property type="protein sequence ID" value="MDR7334307.1"/>
    <property type="molecule type" value="Genomic_DNA"/>
</dbReference>
<dbReference type="RefSeq" id="WP_310330638.1">
    <property type="nucleotide sequence ID" value="NZ_JAVDXV010000007.1"/>
</dbReference>
<sequence>MSPSEEARKAERDAEKARKFAEQQRLADQLNSLLTRIGEPTVAVTIHPLWALFSESYPAYLQSPEWGEIRRRVLKRDGSLCRLCLAKAQCVHHISYDEPVIIGERDEDLISLCDACHASIEFDGTRQRSVEEKLIVLRERLGTR</sequence>
<organism evidence="1 2">
    <name type="scientific">Roseateles asaccharophilus</name>
    <dbReference type="NCBI Taxonomy" id="582607"/>
    <lineage>
        <taxon>Bacteria</taxon>
        <taxon>Pseudomonadati</taxon>
        <taxon>Pseudomonadota</taxon>
        <taxon>Betaproteobacteria</taxon>
        <taxon>Burkholderiales</taxon>
        <taxon>Sphaerotilaceae</taxon>
        <taxon>Roseateles</taxon>
    </lineage>
</organism>
<evidence type="ECO:0008006" key="3">
    <source>
        <dbReference type="Google" id="ProtNLM"/>
    </source>
</evidence>
<accession>A0ABU2AAS8</accession>
<dbReference type="Proteomes" id="UP001180825">
    <property type="component" value="Unassembled WGS sequence"/>
</dbReference>
<evidence type="ECO:0000313" key="1">
    <source>
        <dbReference type="EMBL" id="MDR7334307.1"/>
    </source>
</evidence>